<dbReference type="Proteomes" id="UP001465153">
    <property type="component" value="Unassembled WGS sequence"/>
</dbReference>
<name>A0ABQ0A3N1_9GAMM</name>
<dbReference type="InterPro" id="IPR005863">
    <property type="entry name" value="UDP-N-AcMur_synth"/>
</dbReference>
<dbReference type="GO" id="GO:0016874">
    <property type="term" value="F:ligase activity"/>
    <property type="evidence" value="ECO:0007669"/>
    <property type="project" value="UniProtKB-KW"/>
</dbReference>
<evidence type="ECO:0000313" key="15">
    <source>
        <dbReference type="EMBL" id="GAA6166266.1"/>
    </source>
</evidence>
<keyword evidence="1 10" id="KW-0963">Cytoplasm</keyword>
<proteinExistence type="inferred from homology"/>
<sequence>MLSGLTLKELANATNGRLLGSDGTFLSVSTDTRTIQEGSVFFALVGENFDGHDFVSAAVDKGACCVVVSKKLDLNVSQCLVDDTTQALGNLASFIRQRWSKPVTAITGSCGKTTVKGMVQAIFSTIGNTLATTGNLNNHIGVPLTLFQLSENHDFAVIEMGASAVGEIDYLSKLTQPNVALINNVQPSHVEGFGSVDAIAQAKSEIYDHLADSGIAIINADDKYAAQWLEQNKHRKTIRFSTENPECEVFGKNLSINDQGYYRFDLVTPSAEKTVVLKVLGESNVMNALAAASCGVASGLSIDNIVEGLESFLPVPGRLVVKPGIECSTIIDDTYNANPGSVKAAIDVLSSYSTKTILVLGDMGELGHDSAKMHKEVGQFAQQKGIHSLFACGELSQFTCDGFGDSTHYFNDKNSLVTSLLTQLDANTTVLVKGSRSAKMEDVVNQLVLGGTV</sequence>
<dbReference type="InterPro" id="IPR036565">
    <property type="entry name" value="Mur-like_cat_sf"/>
</dbReference>
<dbReference type="SUPFAM" id="SSF63418">
    <property type="entry name" value="MurE/MurF N-terminal domain"/>
    <property type="match status" value="1"/>
</dbReference>
<evidence type="ECO:0000256" key="5">
    <source>
        <dbReference type="ARBA" id="ARBA00022840"/>
    </source>
</evidence>
<dbReference type="InterPro" id="IPR051046">
    <property type="entry name" value="MurCDEF_CellWall_CoF430Synth"/>
</dbReference>
<dbReference type="SUPFAM" id="SSF53244">
    <property type="entry name" value="MurD-like peptide ligases, peptide-binding domain"/>
    <property type="match status" value="1"/>
</dbReference>
<comment type="caution">
    <text evidence="15">The sequence shown here is derived from an EMBL/GenBank/DDBJ whole genome shotgun (WGS) entry which is preliminary data.</text>
</comment>
<gene>
    <name evidence="10" type="primary">murF</name>
    <name evidence="15" type="ORF">NBRC116591_00760</name>
</gene>
<comment type="catalytic activity">
    <reaction evidence="10 11">
        <text>D-alanyl-D-alanine + UDP-N-acetyl-alpha-D-muramoyl-L-alanyl-gamma-D-glutamyl-meso-2,6-diaminopimelate + ATP = UDP-N-acetyl-alpha-D-muramoyl-L-alanyl-gamma-D-glutamyl-meso-2,6-diaminopimeloyl-D-alanyl-D-alanine + ADP + phosphate + H(+)</text>
        <dbReference type="Rhea" id="RHEA:28374"/>
        <dbReference type="ChEBI" id="CHEBI:15378"/>
        <dbReference type="ChEBI" id="CHEBI:30616"/>
        <dbReference type="ChEBI" id="CHEBI:43474"/>
        <dbReference type="ChEBI" id="CHEBI:57822"/>
        <dbReference type="ChEBI" id="CHEBI:61386"/>
        <dbReference type="ChEBI" id="CHEBI:83905"/>
        <dbReference type="ChEBI" id="CHEBI:456216"/>
        <dbReference type="EC" id="6.3.2.10"/>
    </reaction>
</comment>
<feature type="domain" description="Mur ligase C-terminal" evidence="13">
    <location>
        <begin position="317"/>
        <end position="436"/>
    </location>
</feature>
<dbReference type="Pfam" id="PF01225">
    <property type="entry name" value="Mur_ligase"/>
    <property type="match status" value="1"/>
</dbReference>
<evidence type="ECO:0000256" key="11">
    <source>
        <dbReference type="RuleBase" id="RU004136"/>
    </source>
</evidence>
<dbReference type="EC" id="6.3.2.10" evidence="10 11"/>
<evidence type="ECO:0000256" key="6">
    <source>
        <dbReference type="ARBA" id="ARBA00022960"/>
    </source>
</evidence>
<keyword evidence="7 10" id="KW-0573">Peptidoglycan synthesis</keyword>
<keyword evidence="16" id="KW-1185">Reference proteome</keyword>
<dbReference type="Gene3D" id="3.40.1190.10">
    <property type="entry name" value="Mur-like, catalytic domain"/>
    <property type="match status" value="1"/>
</dbReference>
<evidence type="ECO:0000256" key="9">
    <source>
        <dbReference type="ARBA" id="ARBA00023316"/>
    </source>
</evidence>
<dbReference type="InterPro" id="IPR004101">
    <property type="entry name" value="Mur_ligase_C"/>
</dbReference>
<keyword evidence="2 10" id="KW-0436">Ligase</keyword>
<dbReference type="EMBL" id="BAABWN010000001">
    <property type="protein sequence ID" value="GAA6166266.1"/>
    <property type="molecule type" value="Genomic_DNA"/>
</dbReference>
<dbReference type="RefSeq" id="WP_353301257.1">
    <property type="nucleotide sequence ID" value="NZ_BAABWN010000001.1"/>
</dbReference>
<dbReference type="InterPro" id="IPR013221">
    <property type="entry name" value="Mur_ligase_cen"/>
</dbReference>
<keyword evidence="5 10" id="KW-0067">ATP-binding</keyword>
<evidence type="ECO:0000256" key="8">
    <source>
        <dbReference type="ARBA" id="ARBA00023306"/>
    </source>
</evidence>
<keyword evidence="3 10" id="KW-0132">Cell division</keyword>
<comment type="function">
    <text evidence="10 11">Involved in cell wall formation. Catalyzes the final step in the synthesis of UDP-N-acetylmuramoyl-pentapeptide, the precursor of murein.</text>
</comment>
<protein>
    <recommendedName>
        <fullName evidence="10 11">UDP-N-acetylmuramoyl-tripeptide--D-alanyl-D-alanine ligase</fullName>
        <ecNumber evidence="10 11">6.3.2.10</ecNumber>
    </recommendedName>
    <alternativeName>
        <fullName evidence="10">D-alanyl-D-alanine-adding enzyme</fullName>
    </alternativeName>
</protein>
<organism evidence="15 16">
    <name type="scientific">Sessilibacter corallicola</name>
    <dbReference type="NCBI Taxonomy" id="2904075"/>
    <lineage>
        <taxon>Bacteria</taxon>
        <taxon>Pseudomonadati</taxon>
        <taxon>Pseudomonadota</taxon>
        <taxon>Gammaproteobacteria</taxon>
        <taxon>Cellvibrionales</taxon>
        <taxon>Cellvibrionaceae</taxon>
        <taxon>Sessilibacter</taxon>
    </lineage>
</organism>
<dbReference type="HAMAP" id="MF_02019">
    <property type="entry name" value="MurF"/>
    <property type="match status" value="1"/>
</dbReference>
<dbReference type="Pfam" id="PF08245">
    <property type="entry name" value="Mur_ligase_M"/>
    <property type="match status" value="1"/>
</dbReference>
<reference evidence="15 16" key="1">
    <citation type="submission" date="2024-04" db="EMBL/GenBank/DDBJ databases">
        <title>Draft genome sequence of Sessilibacter corallicola NBRC 116591.</title>
        <authorList>
            <person name="Miyakawa T."/>
            <person name="Kusuya Y."/>
            <person name="Miura T."/>
        </authorList>
    </citation>
    <scope>NUCLEOTIDE SEQUENCE [LARGE SCALE GENOMIC DNA]</scope>
    <source>
        <strain evidence="15 16">KU-00831-HH</strain>
    </source>
</reference>
<dbReference type="NCBIfam" id="TIGR01143">
    <property type="entry name" value="murF"/>
    <property type="match status" value="1"/>
</dbReference>
<dbReference type="PANTHER" id="PTHR43024:SF1">
    <property type="entry name" value="UDP-N-ACETYLMURAMOYL-TRIPEPTIDE--D-ALANYL-D-ALANINE LIGASE"/>
    <property type="match status" value="1"/>
</dbReference>
<dbReference type="PANTHER" id="PTHR43024">
    <property type="entry name" value="UDP-N-ACETYLMURAMOYL-TRIPEPTIDE--D-ALANYL-D-ALANINE LIGASE"/>
    <property type="match status" value="1"/>
</dbReference>
<keyword evidence="4 10" id="KW-0547">Nucleotide-binding</keyword>
<dbReference type="InterPro" id="IPR000713">
    <property type="entry name" value="Mur_ligase_N"/>
</dbReference>
<evidence type="ECO:0000313" key="16">
    <source>
        <dbReference type="Proteomes" id="UP001465153"/>
    </source>
</evidence>
<comment type="subcellular location">
    <subcellularLocation>
        <location evidence="10 11">Cytoplasm</location>
    </subcellularLocation>
</comment>
<accession>A0ABQ0A3N1</accession>
<feature type="domain" description="Mur ligase N-terminal catalytic" evidence="12">
    <location>
        <begin position="28"/>
        <end position="75"/>
    </location>
</feature>
<dbReference type="Gene3D" id="3.40.1390.10">
    <property type="entry name" value="MurE/MurF, N-terminal domain"/>
    <property type="match status" value="1"/>
</dbReference>
<dbReference type="InterPro" id="IPR035911">
    <property type="entry name" value="MurE/MurF_N"/>
</dbReference>
<evidence type="ECO:0000259" key="14">
    <source>
        <dbReference type="Pfam" id="PF08245"/>
    </source>
</evidence>
<keyword evidence="9 10" id="KW-0961">Cell wall biogenesis/degradation</keyword>
<evidence type="ECO:0000256" key="3">
    <source>
        <dbReference type="ARBA" id="ARBA00022618"/>
    </source>
</evidence>
<keyword evidence="8 10" id="KW-0131">Cell cycle</keyword>
<dbReference type="SUPFAM" id="SSF53623">
    <property type="entry name" value="MurD-like peptide ligases, catalytic domain"/>
    <property type="match status" value="1"/>
</dbReference>
<feature type="domain" description="Mur ligase central" evidence="14">
    <location>
        <begin position="106"/>
        <end position="294"/>
    </location>
</feature>
<dbReference type="InterPro" id="IPR036615">
    <property type="entry name" value="Mur_ligase_C_dom_sf"/>
</dbReference>
<evidence type="ECO:0000256" key="7">
    <source>
        <dbReference type="ARBA" id="ARBA00022984"/>
    </source>
</evidence>
<keyword evidence="6 10" id="KW-0133">Cell shape</keyword>
<evidence type="ECO:0000259" key="13">
    <source>
        <dbReference type="Pfam" id="PF02875"/>
    </source>
</evidence>
<dbReference type="Gene3D" id="3.90.190.20">
    <property type="entry name" value="Mur ligase, C-terminal domain"/>
    <property type="match status" value="1"/>
</dbReference>
<evidence type="ECO:0000259" key="12">
    <source>
        <dbReference type="Pfam" id="PF01225"/>
    </source>
</evidence>
<dbReference type="Pfam" id="PF02875">
    <property type="entry name" value="Mur_ligase_C"/>
    <property type="match status" value="1"/>
</dbReference>
<comment type="pathway">
    <text evidence="10 11">Cell wall biogenesis; peptidoglycan biosynthesis.</text>
</comment>
<evidence type="ECO:0000256" key="1">
    <source>
        <dbReference type="ARBA" id="ARBA00022490"/>
    </source>
</evidence>
<comment type="similarity">
    <text evidence="10">Belongs to the MurCDEF family. MurF subfamily.</text>
</comment>
<evidence type="ECO:0000256" key="4">
    <source>
        <dbReference type="ARBA" id="ARBA00022741"/>
    </source>
</evidence>
<evidence type="ECO:0000256" key="2">
    <source>
        <dbReference type="ARBA" id="ARBA00022598"/>
    </source>
</evidence>
<feature type="binding site" evidence="10">
    <location>
        <begin position="108"/>
        <end position="114"/>
    </location>
    <ligand>
        <name>ATP</name>
        <dbReference type="ChEBI" id="CHEBI:30616"/>
    </ligand>
</feature>
<evidence type="ECO:0000256" key="10">
    <source>
        <dbReference type="HAMAP-Rule" id="MF_02019"/>
    </source>
</evidence>